<evidence type="ECO:0000313" key="9">
    <source>
        <dbReference type="EMBL" id="MDR7325025.1"/>
    </source>
</evidence>
<feature type="domain" description="ABC transmembrane type-1" evidence="8">
    <location>
        <begin position="69"/>
        <end position="256"/>
    </location>
</feature>
<dbReference type="AlphaFoldDB" id="A0AAE3ZUJ8"/>
<dbReference type="InterPro" id="IPR035906">
    <property type="entry name" value="MetI-like_sf"/>
</dbReference>
<feature type="transmembrane region" description="Helical" evidence="7">
    <location>
        <begin position="20"/>
        <end position="38"/>
    </location>
</feature>
<dbReference type="EMBL" id="JAVDYC010000001">
    <property type="protein sequence ID" value="MDR7325025.1"/>
    <property type="molecule type" value="Genomic_DNA"/>
</dbReference>
<dbReference type="RefSeq" id="WP_310419314.1">
    <property type="nucleotide sequence ID" value="NZ_JAVDYC010000001.1"/>
</dbReference>
<keyword evidence="5 7" id="KW-1133">Transmembrane helix</keyword>
<dbReference type="PROSITE" id="PS50928">
    <property type="entry name" value="ABC_TM1"/>
    <property type="match status" value="1"/>
</dbReference>
<keyword evidence="6 7" id="KW-0472">Membrane</keyword>
<dbReference type="SUPFAM" id="SSF161098">
    <property type="entry name" value="MetI-like"/>
    <property type="match status" value="1"/>
</dbReference>
<dbReference type="Gene3D" id="1.10.3720.10">
    <property type="entry name" value="MetI-like"/>
    <property type="match status" value="1"/>
</dbReference>
<gene>
    <name evidence="9" type="ORF">J2S44_005275</name>
</gene>
<dbReference type="GO" id="GO:0022857">
    <property type="term" value="F:transmembrane transporter activity"/>
    <property type="evidence" value="ECO:0007669"/>
    <property type="project" value="InterPro"/>
</dbReference>
<dbReference type="PANTHER" id="PTHR30614:SF21">
    <property type="entry name" value="AMINO ACID ABC TRANSPORTER PERMEASE"/>
    <property type="match status" value="1"/>
</dbReference>
<dbReference type="InterPro" id="IPR043429">
    <property type="entry name" value="ArtM/GltK/GlnP/TcyL/YhdX-like"/>
</dbReference>
<keyword evidence="2 7" id="KW-0813">Transport</keyword>
<protein>
    <submittedName>
        <fullName evidence="9">Glutamate transport system permease protein</fullName>
    </submittedName>
</protein>
<keyword evidence="3" id="KW-1003">Cell membrane</keyword>
<evidence type="ECO:0000256" key="2">
    <source>
        <dbReference type="ARBA" id="ARBA00022448"/>
    </source>
</evidence>
<feature type="transmembrane region" description="Helical" evidence="7">
    <location>
        <begin position="114"/>
        <end position="131"/>
    </location>
</feature>
<evidence type="ECO:0000256" key="3">
    <source>
        <dbReference type="ARBA" id="ARBA00022475"/>
    </source>
</evidence>
<feature type="transmembrane region" description="Helical" evidence="7">
    <location>
        <begin position="196"/>
        <end position="218"/>
    </location>
</feature>
<evidence type="ECO:0000259" key="8">
    <source>
        <dbReference type="PROSITE" id="PS50928"/>
    </source>
</evidence>
<comment type="similarity">
    <text evidence="7">Belongs to the binding-protein-dependent transport system permease family.</text>
</comment>
<feature type="transmembrane region" description="Helical" evidence="7">
    <location>
        <begin position="73"/>
        <end position="93"/>
    </location>
</feature>
<organism evidence="9 10">
    <name type="scientific">Catenuloplanes niger</name>
    <dbReference type="NCBI Taxonomy" id="587534"/>
    <lineage>
        <taxon>Bacteria</taxon>
        <taxon>Bacillati</taxon>
        <taxon>Actinomycetota</taxon>
        <taxon>Actinomycetes</taxon>
        <taxon>Micromonosporales</taxon>
        <taxon>Micromonosporaceae</taxon>
        <taxon>Catenuloplanes</taxon>
    </lineage>
</organism>
<dbReference type="CDD" id="cd06261">
    <property type="entry name" value="TM_PBP2"/>
    <property type="match status" value="1"/>
</dbReference>
<dbReference type="InterPro" id="IPR000515">
    <property type="entry name" value="MetI-like"/>
</dbReference>
<dbReference type="Proteomes" id="UP001183629">
    <property type="component" value="Unassembled WGS sequence"/>
</dbReference>
<dbReference type="GO" id="GO:0006865">
    <property type="term" value="P:amino acid transport"/>
    <property type="evidence" value="ECO:0007669"/>
    <property type="project" value="TreeGrafter"/>
</dbReference>
<dbReference type="PANTHER" id="PTHR30614">
    <property type="entry name" value="MEMBRANE COMPONENT OF AMINO ACID ABC TRANSPORTER"/>
    <property type="match status" value="1"/>
</dbReference>
<keyword evidence="10" id="KW-1185">Reference proteome</keyword>
<evidence type="ECO:0000256" key="6">
    <source>
        <dbReference type="ARBA" id="ARBA00023136"/>
    </source>
</evidence>
<evidence type="ECO:0000313" key="10">
    <source>
        <dbReference type="Proteomes" id="UP001183629"/>
    </source>
</evidence>
<sequence>MSTDAVLYDHPGPRAKIRNLVLTVVFGAGLLALLYWIYLKFDEKNQWAAELWKPFLEANTWVNFIIPGLQQTLSAALVAMVLSLTFGLIFAVGRLSDHWWIRLPAGAVVEFFRAVPLLMMIFFLFFGLPYINGGVPVPAFWAVVIGLTLYNGSVLAEAFRAGVRSVPAGQGEAAYGIGMRKNQVMRYILIPQAARAMLPVIVSQLVVLVKDTALGYIVAFPELMQRGVNDLGANRANIVAAALVAAAIYIFINFLLTSLAGFIERRTRRRGIRVPRNAVNPVHTAAQNVAMPAGMGGGGGATGA</sequence>
<dbReference type="Pfam" id="PF00528">
    <property type="entry name" value="BPD_transp_1"/>
    <property type="match status" value="1"/>
</dbReference>
<comment type="subcellular location">
    <subcellularLocation>
        <location evidence="1 7">Cell membrane</location>
        <topology evidence="1 7">Multi-pass membrane protein</topology>
    </subcellularLocation>
</comment>
<dbReference type="NCBIfam" id="TIGR01726">
    <property type="entry name" value="HEQRo_perm_3TM"/>
    <property type="match status" value="1"/>
</dbReference>
<evidence type="ECO:0000256" key="7">
    <source>
        <dbReference type="RuleBase" id="RU363032"/>
    </source>
</evidence>
<comment type="caution">
    <text evidence="9">The sequence shown here is derived from an EMBL/GenBank/DDBJ whole genome shotgun (WGS) entry which is preliminary data.</text>
</comment>
<evidence type="ECO:0000256" key="5">
    <source>
        <dbReference type="ARBA" id="ARBA00022989"/>
    </source>
</evidence>
<keyword evidence="4 7" id="KW-0812">Transmembrane</keyword>
<evidence type="ECO:0000256" key="1">
    <source>
        <dbReference type="ARBA" id="ARBA00004651"/>
    </source>
</evidence>
<dbReference type="GO" id="GO:0043190">
    <property type="term" value="C:ATP-binding cassette (ABC) transporter complex"/>
    <property type="evidence" value="ECO:0007669"/>
    <property type="project" value="InterPro"/>
</dbReference>
<reference evidence="9 10" key="1">
    <citation type="submission" date="2023-07" db="EMBL/GenBank/DDBJ databases">
        <title>Sequencing the genomes of 1000 actinobacteria strains.</title>
        <authorList>
            <person name="Klenk H.-P."/>
        </authorList>
    </citation>
    <scope>NUCLEOTIDE SEQUENCE [LARGE SCALE GENOMIC DNA]</scope>
    <source>
        <strain evidence="9 10">DSM 44711</strain>
    </source>
</reference>
<feature type="transmembrane region" description="Helical" evidence="7">
    <location>
        <begin position="137"/>
        <end position="156"/>
    </location>
</feature>
<evidence type="ECO:0000256" key="4">
    <source>
        <dbReference type="ARBA" id="ARBA00022692"/>
    </source>
</evidence>
<feature type="transmembrane region" description="Helical" evidence="7">
    <location>
        <begin position="238"/>
        <end position="263"/>
    </location>
</feature>
<proteinExistence type="inferred from homology"/>
<dbReference type="InterPro" id="IPR010065">
    <property type="entry name" value="AA_ABC_transptr_permease_3TM"/>
</dbReference>
<accession>A0AAE3ZUJ8</accession>
<name>A0AAE3ZUJ8_9ACTN</name>